<evidence type="ECO:0000313" key="3">
    <source>
        <dbReference type="Proteomes" id="UP000075886"/>
    </source>
</evidence>
<evidence type="ECO:0000313" key="2">
    <source>
        <dbReference type="EnsemblMetazoa" id="AFAF000241-PA"/>
    </source>
</evidence>
<keyword evidence="1" id="KW-0472">Membrane</keyword>
<dbReference type="EnsemblMetazoa" id="AFAF000241-RA">
    <property type="protein sequence ID" value="AFAF000241-PA"/>
    <property type="gene ID" value="AFAF000241"/>
</dbReference>
<keyword evidence="1" id="KW-0812">Transmembrane</keyword>
<reference evidence="3" key="1">
    <citation type="submission" date="2014-01" db="EMBL/GenBank/DDBJ databases">
        <title>The Genome Sequence of Anopheles farauti FAR1 (V2).</title>
        <authorList>
            <consortium name="The Broad Institute Genomics Platform"/>
            <person name="Neafsey D.E."/>
            <person name="Besansky N."/>
            <person name="Howell P."/>
            <person name="Walton C."/>
            <person name="Young S.K."/>
            <person name="Zeng Q."/>
            <person name="Gargeya S."/>
            <person name="Fitzgerald M."/>
            <person name="Haas B."/>
            <person name="Abouelleil A."/>
            <person name="Allen A.W."/>
            <person name="Alvarado L."/>
            <person name="Arachchi H.M."/>
            <person name="Berlin A.M."/>
            <person name="Chapman S.B."/>
            <person name="Gainer-Dewar J."/>
            <person name="Goldberg J."/>
            <person name="Griggs A."/>
            <person name="Gujja S."/>
            <person name="Hansen M."/>
            <person name="Howarth C."/>
            <person name="Imamovic A."/>
            <person name="Ireland A."/>
            <person name="Larimer J."/>
            <person name="McCowan C."/>
            <person name="Murphy C."/>
            <person name="Pearson M."/>
            <person name="Poon T.W."/>
            <person name="Priest M."/>
            <person name="Roberts A."/>
            <person name="Saif S."/>
            <person name="Shea T."/>
            <person name="Sisk P."/>
            <person name="Sykes S."/>
            <person name="Wortman J."/>
            <person name="Nusbaum C."/>
            <person name="Birren B."/>
        </authorList>
    </citation>
    <scope>NUCLEOTIDE SEQUENCE [LARGE SCALE GENOMIC DNA]</scope>
    <source>
        <strain evidence="3">FAR1</strain>
    </source>
</reference>
<protein>
    <submittedName>
        <fullName evidence="2">Uncharacterized protein</fullName>
    </submittedName>
</protein>
<keyword evidence="1" id="KW-1133">Transmembrane helix</keyword>
<reference evidence="2" key="2">
    <citation type="submission" date="2020-05" db="UniProtKB">
        <authorList>
            <consortium name="EnsemblMetazoa"/>
        </authorList>
    </citation>
    <scope>IDENTIFICATION</scope>
    <source>
        <strain evidence="2">FAR1</strain>
    </source>
</reference>
<accession>A0A182PZT0</accession>
<dbReference type="Proteomes" id="UP000075886">
    <property type="component" value="Unassembled WGS sequence"/>
</dbReference>
<name>A0A182PZT0_9DIPT</name>
<feature type="transmembrane region" description="Helical" evidence="1">
    <location>
        <begin position="98"/>
        <end position="116"/>
    </location>
</feature>
<keyword evidence="3" id="KW-1185">Reference proteome</keyword>
<organism evidence="2 3">
    <name type="scientific">Anopheles farauti</name>
    <dbReference type="NCBI Taxonomy" id="69004"/>
    <lineage>
        <taxon>Eukaryota</taxon>
        <taxon>Metazoa</taxon>
        <taxon>Ecdysozoa</taxon>
        <taxon>Arthropoda</taxon>
        <taxon>Hexapoda</taxon>
        <taxon>Insecta</taxon>
        <taxon>Pterygota</taxon>
        <taxon>Neoptera</taxon>
        <taxon>Endopterygota</taxon>
        <taxon>Diptera</taxon>
        <taxon>Nematocera</taxon>
        <taxon>Culicoidea</taxon>
        <taxon>Culicidae</taxon>
        <taxon>Anophelinae</taxon>
        <taxon>Anopheles</taxon>
    </lineage>
</organism>
<evidence type="ECO:0000256" key="1">
    <source>
        <dbReference type="SAM" id="Phobius"/>
    </source>
</evidence>
<dbReference type="VEuPathDB" id="VectorBase:AFAF000241"/>
<dbReference type="AlphaFoldDB" id="A0A182PZT0"/>
<proteinExistence type="predicted"/>
<sequence length="149" mass="17281">MEKTHFFTVHFEQCKISKEGPHSRHFAWVNSDDDDEDYERRKSHVHPMLGCNICMLLFTEPQKKKSPGVGKSDRLSMAIPSIVSFTLRKPEVEHFSGSRVLLLLLLLVFCSISYVLHYTRTPFFIGVGIGDHLSRRTRWPKRLVHTGRT</sequence>
<dbReference type="EMBL" id="AXCN02000345">
    <property type="status" value="NOT_ANNOTATED_CDS"/>
    <property type="molecule type" value="Genomic_DNA"/>
</dbReference>